<comment type="caution">
    <text evidence="1">The sequence shown here is derived from an EMBL/GenBank/DDBJ whole genome shotgun (WGS) entry which is preliminary data.</text>
</comment>
<keyword evidence="2" id="KW-1185">Reference proteome</keyword>
<name>A0AAD8H6N8_9APIA</name>
<accession>A0AAD8H6N8</accession>
<dbReference type="PANTHER" id="PTHR10775">
    <property type="entry name" value="OS08G0208400 PROTEIN"/>
    <property type="match status" value="1"/>
</dbReference>
<dbReference type="EMBL" id="JAUIZM010000010">
    <property type="protein sequence ID" value="KAK1360644.1"/>
    <property type="molecule type" value="Genomic_DNA"/>
</dbReference>
<reference evidence="1" key="1">
    <citation type="submission" date="2023-02" db="EMBL/GenBank/DDBJ databases">
        <title>Genome of toxic invasive species Heracleum sosnowskyi carries increased number of genes despite the absence of recent whole-genome duplications.</title>
        <authorList>
            <person name="Schelkunov M."/>
            <person name="Shtratnikova V."/>
            <person name="Makarenko M."/>
            <person name="Klepikova A."/>
            <person name="Omelchenko D."/>
            <person name="Novikova G."/>
            <person name="Obukhova E."/>
            <person name="Bogdanov V."/>
            <person name="Penin A."/>
            <person name="Logacheva M."/>
        </authorList>
    </citation>
    <scope>NUCLEOTIDE SEQUENCE</scope>
    <source>
        <strain evidence="1">Hsosn_3</strain>
        <tissue evidence="1">Leaf</tissue>
    </source>
</reference>
<gene>
    <name evidence="1" type="ORF">POM88_045118</name>
</gene>
<organism evidence="1 2">
    <name type="scientific">Heracleum sosnowskyi</name>
    <dbReference type="NCBI Taxonomy" id="360622"/>
    <lineage>
        <taxon>Eukaryota</taxon>
        <taxon>Viridiplantae</taxon>
        <taxon>Streptophyta</taxon>
        <taxon>Embryophyta</taxon>
        <taxon>Tracheophyta</taxon>
        <taxon>Spermatophyta</taxon>
        <taxon>Magnoliopsida</taxon>
        <taxon>eudicotyledons</taxon>
        <taxon>Gunneridae</taxon>
        <taxon>Pentapetalae</taxon>
        <taxon>asterids</taxon>
        <taxon>campanulids</taxon>
        <taxon>Apiales</taxon>
        <taxon>Apiaceae</taxon>
        <taxon>Apioideae</taxon>
        <taxon>apioid superclade</taxon>
        <taxon>Tordylieae</taxon>
        <taxon>Tordyliinae</taxon>
        <taxon>Heracleum</taxon>
    </lineage>
</organism>
<evidence type="ECO:0000313" key="2">
    <source>
        <dbReference type="Proteomes" id="UP001237642"/>
    </source>
</evidence>
<protein>
    <submittedName>
        <fullName evidence="1">Uncharacterized protein</fullName>
    </submittedName>
</protein>
<dbReference type="AlphaFoldDB" id="A0AAD8H6N8"/>
<evidence type="ECO:0000313" key="1">
    <source>
        <dbReference type="EMBL" id="KAK1360644.1"/>
    </source>
</evidence>
<sequence length="262" mass="30608">MEPDWIGFPRYSKEYIPEPLTGTYIDQLLVGFQNRFGKTMKGSIKRKRKSDSPFKKKSIFFNLSYWKHNLVRHNLDAMHIEKNLCDNILGTLLNIGGLSKDHLGARFDLRDMGIRKSLHPIKSVDGEKYEIMAAIFDMTNKEKEVFFKVLKNVKMPYGCASNVSRYVHTNERKVVGYKSHDAHFILHYLLQFAAKKSLKPEVAKLLIRLSAFLREIVEYHIGTRSNKDGKVFQLKDSDWKACHTYTLFNYDNKEIETLLEEH</sequence>
<reference evidence="1" key="2">
    <citation type="submission" date="2023-05" db="EMBL/GenBank/DDBJ databases">
        <authorList>
            <person name="Schelkunov M.I."/>
        </authorList>
    </citation>
    <scope>NUCLEOTIDE SEQUENCE</scope>
    <source>
        <strain evidence="1">Hsosn_3</strain>
        <tissue evidence="1">Leaf</tissue>
    </source>
</reference>
<proteinExistence type="predicted"/>
<dbReference type="PANTHER" id="PTHR10775:SF190">
    <property type="entry name" value="TNP2-LIKE TRANSPOSON PROTEIN"/>
    <property type="match status" value="1"/>
</dbReference>
<dbReference type="Proteomes" id="UP001237642">
    <property type="component" value="Unassembled WGS sequence"/>
</dbReference>